<feature type="domain" description="N-acetyltransferase" evidence="1">
    <location>
        <begin position="6"/>
        <end position="155"/>
    </location>
</feature>
<keyword evidence="2" id="KW-0012">Acyltransferase</keyword>
<evidence type="ECO:0000313" key="2">
    <source>
        <dbReference type="EMBL" id="MDJ1130649.1"/>
    </source>
</evidence>
<reference evidence="2 3" key="1">
    <citation type="submission" date="2023-05" db="EMBL/GenBank/DDBJ databases">
        <title>Streptantibioticus silvisoli sp. nov., acidotolerant actinomycetes 1 from pine litter.</title>
        <authorList>
            <person name="Swiecimska M."/>
            <person name="Golinska P."/>
            <person name="Sangal V."/>
            <person name="Wachnowicz B."/>
            <person name="Goodfellow M."/>
        </authorList>
    </citation>
    <scope>NUCLEOTIDE SEQUENCE [LARGE SCALE GENOMIC DNA]</scope>
    <source>
        <strain evidence="2 3">DSM 42109</strain>
    </source>
</reference>
<keyword evidence="3" id="KW-1185">Reference proteome</keyword>
<evidence type="ECO:0000313" key="3">
    <source>
        <dbReference type="Proteomes" id="UP001214441"/>
    </source>
</evidence>
<comment type="caution">
    <text evidence="2">The sequence shown here is derived from an EMBL/GenBank/DDBJ whole genome shotgun (WGS) entry which is preliminary data.</text>
</comment>
<accession>A0ABT6ZNM6</accession>
<dbReference type="Proteomes" id="UP001214441">
    <property type="component" value="Unassembled WGS sequence"/>
</dbReference>
<evidence type="ECO:0000259" key="1">
    <source>
        <dbReference type="PROSITE" id="PS51186"/>
    </source>
</evidence>
<dbReference type="PROSITE" id="PS51186">
    <property type="entry name" value="GNAT"/>
    <property type="match status" value="1"/>
</dbReference>
<sequence length="172" mass="18244">MTAPTWLARIEHPGEAETVRHILLSAFETSEEADLVDALREDENAWLAPFSYVTVSPDDEPVGQALLTRCHIGDTPALALAPCAVLPAYQGKGAGTAAIRGALAAARAVGERTVTVLGHPVYYPRFGFSPASAFGITPPEGQDWPDDAFLALSLDHGKPPRGPIRYAPAFGL</sequence>
<dbReference type="CDD" id="cd04301">
    <property type="entry name" value="NAT_SF"/>
    <property type="match status" value="1"/>
</dbReference>
<dbReference type="Pfam" id="PF00583">
    <property type="entry name" value="Acetyltransf_1"/>
    <property type="match status" value="1"/>
</dbReference>
<dbReference type="GO" id="GO:0016746">
    <property type="term" value="F:acyltransferase activity"/>
    <property type="evidence" value="ECO:0007669"/>
    <property type="project" value="UniProtKB-KW"/>
</dbReference>
<dbReference type="Gene3D" id="3.40.630.30">
    <property type="match status" value="1"/>
</dbReference>
<dbReference type="InterPro" id="IPR000182">
    <property type="entry name" value="GNAT_dom"/>
</dbReference>
<dbReference type="RefSeq" id="WP_274039682.1">
    <property type="nucleotide sequence ID" value="NZ_JANCPR020000001.1"/>
</dbReference>
<dbReference type="EC" id="2.3.1.-" evidence="2"/>
<dbReference type="EMBL" id="JANCPR020000001">
    <property type="protein sequence ID" value="MDJ1130649.1"/>
    <property type="molecule type" value="Genomic_DNA"/>
</dbReference>
<protein>
    <submittedName>
        <fullName evidence="2">N-acetyltransferase</fullName>
        <ecNumber evidence="2">2.3.1.-</ecNumber>
    </submittedName>
</protein>
<gene>
    <name evidence="2" type="ORF">NMN56_001530</name>
</gene>
<dbReference type="InterPro" id="IPR016181">
    <property type="entry name" value="Acyl_CoA_acyltransferase"/>
</dbReference>
<proteinExistence type="predicted"/>
<dbReference type="SUPFAM" id="SSF55729">
    <property type="entry name" value="Acyl-CoA N-acyltransferases (Nat)"/>
    <property type="match status" value="1"/>
</dbReference>
<name>A0ABT6ZNM6_9ACTN</name>
<keyword evidence="2" id="KW-0808">Transferase</keyword>
<organism evidence="2 3">
    <name type="scientific">Streptomyces iconiensis</name>
    <dbReference type="NCBI Taxonomy" id="1384038"/>
    <lineage>
        <taxon>Bacteria</taxon>
        <taxon>Bacillati</taxon>
        <taxon>Actinomycetota</taxon>
        <taxon>Actinomycetes</taxon>
        <taxon>Kitasatosporales</taxon>
        <taxon>Streptomycetaceae</taxon>
        <taxon>Streptomyces</taxon>
    </lineage>
</organism>